<feature type="chain" id="PRO_5019821077" evidence="2">
    <location>
        <begin position="33"/>
        <end position="417"/>
    </location>
</feature>
<feature type="compositionally biased region" description="Polar residues" evidence="1">
    <location>
        <begin position="386"/>
        <end position="395"/>
    </location>
</feature>
<evidence type="ECO:0000256" key="2">
    <source>
        <dbReference type="SAM" id="SignalP"/>
    </source>
</evidence>
<reference evidence="3 4" key="1">
    <citation type="submission" date="2018-10" db="EMBL/GenBank/DDBJ databases">
        <title>Sequencing the genomes of 1000 actinobacteria strains.</title>
        <authorList>
            <person name="Klenk H.-P."/>
        </authorList>
    </citation>
    <scope>NUCLEOTIDE SEQUENCE [LARGE SCALE GENOMIC DNA]</scope>
    <source>
        <strain evidence="3 4">DSM 17894</strain>
    </source>
</reference>
<comment type="caution">
    <text evidence="3">The sequence shown here is derived from an EMBL/GenBank/DDBJ whole genome shotgun (WGS) entry which is preliminary data.</text>
</comment>
<accession>A0A495IF00</accession>
<protein>
    <submittedName>
        <fullName evidence="3">LPXTG-motif cell wall-anchored protein</fullName>
    </submittedName>
</protein>
<feature type="region of interest" description="Disordered" evidence="1">
    <location>
        <begin position="385"/>
        <end position="417"/>
    </location>
</feature>
<evidence type="ECO:0000313" key="3">
    <source>
        <dbReference type="EMBL" id="RKR74562.1"/>
    </source>
</evidence>
<keyword evidence="4" id="KW-1185">Reference proteome</keyword>
<dbReference type="PROSITE" id="PS51318">
    <property type="entry name" value="TAT"/>
    <property type="match status" value="1"/>
</dbReference>
<dbReference type="Proteomes" id="UP000280008">
    <property type="component" value="Unassembled WGS sequence"/>
</dbReference>
<proteinExistence type="predicted"/>
<evidence type="ECO:0000256" key="1">
    <source>
        <dbReference type="SAM" id="MobiDB-lite"/>
    </source>
</evidence>
<sequence>MNAPLRRRLALAAIALGLVAGGSLVSASAAQAVTYHTKTVVWFVPAGFAHRFDQPQILVPSGDPVGCGDFQVDVYRYTTPGEIAFVNALVATGVLHGASEDSPVYLSNTDVVSTATCAPTPVAHPAVTPQLPSTACVPPSAGAETRTASFTLNNTASTETVTFTVNGTPYSVAAGVTRTVAGLPVAATGTTFTITAAGSTWSFPVAHVVTCAVSTPVSPPKAVTPPATVVTTHATTPAVRTVTPATSAAPPRATVARVAPAATTVTPAAAPATAATTTATTALAYTGSAHTGGELAIAGLALATGLGLLLLARRRRAPATGSGAVPSATGGVAARGIGSVAAASGAAGAGVGLASASSGMGGGRLRFEQRDAVRRVAILRPHSTDRSTAWTTGEDASSWWWRSSRRSSRSSTGRSSP</sequence>
<evidence type="ECO:0000313" key="4">
    <source>
        <dbReference type="Proteomes" id="UP000280008"/>
    </source>
</evidence>
<dbReference type="RefSeq" id="WP_121369330.1">
    <property type="nucleotide sequence ID" value="NZ_RBKS01000001.1"/>
</dbReference>
<name>A0A495IF00_9MICO</name>
<gene>
    <name evidence="3" type="ORF">C8E83_1681</name>
</gene>
<dbReference type="EMBL" id="RBKS01000001">
    <property type="protein sequence ID" value="RKR74562.1"/>
    <property type="molecule type" value="Genomic_DNA"/>
</dbReference>
<dbReference type="AlphaFoldDB" id="A0A495IF00"/>
<dbReference type="InterPro" id="IPR006311">
    <property type="entry name" value="TAT_signal"/>
</dbReference>
<keyword evidence="2" id="KW-0732">Signal</keyword>
<organism evidence="3 4">
    <name type="scientific">Frondihabitans australicus</name>
    <dbReference type="NCBI Taxonomy" id="386892"/>
    <lineage>
        <taxon>Bacteria</taxon>
        <taxon>Bacillati</taxon>
        <taxon>Actinomycetota</taxon>
        <taxon>Actinomycetes</taxon>
        <taxon>Micrococcales</taxon>
        <taxon>Microbacteriaceae</taxon>
        <taxon>Frondihabitans</taxon>
    </lineage>
</organism>
<feature type="signal peptide" evidence="2">
    <location>
        <begin position="1"/>
        <end position="32"/>
    </location>
</feature>